<dbReference type="PROSITE" id="PS50878">
    <property type="entry name" value="RT_POL"/>
    <property type="match status" value="1"/>
</dbReference>
<evidence type="ECO:0000313" key="4">
    <source>
        <dbReference type="Proteomes" id="UP000288805"/>
    </source>
</evidence>
<reference evidence="3 4" key="1">
    <citation type="journal article" date="2018" name="PLoS Genet.">
        <title>Population sequencing reveals clonal diversity and ancestral inbreeding in the grapevine cultivar Chardonnay.</title>
        <authorList>
            <person name="Roach M.J."/>
            <person name="Johnson D.L."/>
            <person name="Bohlmann J."/>
            <person name="van Vuuren H.J."/>
            <person name="Jones S.J."/>
            <person name="Pretorius I.S."/>
            <person name="Schmidt S.A."/>
            <person name="Borneman A.R."/>
        </authorList>
    </citation>
    <scope>NUCLEOTIDE SEQUENCE [LARGE SCALE GENOMIC DNA]</scope>
    <source>
        <strain evidence="4">cv. Chardonnay</strain>
        <tissue evidence="3">Leaf</tissue>
    </source>
</reference>
<feature type="compositionally biased region" description="Basic and acidic residues" evidence="1">
    <location>
        <begin position="743"/>
        <end position="753"/>
    </location>
</feature>
<gene>
    <name evidence="3" type="primary">VvCHDh000004_1269</name>
    <name evidence="3" type="ORF">CK203_106506</name>
</gene>
<organism evidence="3 4">
    <name type="scientific">Vitis vinifera</name>
    <name type="common">Grape</name>
    <dbReference type="NCBI Taxonomy" id="29760"/>
    <lineage>
        <taxon>Eukaryota</taxon>
        <taxon>Viridiplantae</taxon>
        <taxon>Streptophyta</taxon>
        <taxon>Embryophyta</taxon>
        <taxon>Tracheophyta</taxon>
        <taxon>Spermatophyta</taxon>
        <taxon>Magnoliopsida</taxon>
        <taxon>eudicotyledons</taxon>
        <taxon>Gunneridae</taxon>
        <taxon>Pentapetalae</taxon>
        <taxon>rosids</taxon>
        <taxon>Vitales</taxon>
        <taxon>Vitaceae</taxon>
        <taxon>Viteae</taxon>
        <taxon>Vitis</taxon>
    </lineage>
</organism>
<dbReference type="Proteomes" id="UP000288805">
    <property type="component" value="Unassembled WGS sequence"/>
</dbReference>
<dbReference type="PANTHER" id="PTHR33116">
    <property type="entry name" value="REVERSE TRANSCRIPTASE ZINC-BINDING DOMAIN-CONTAINING PROTEIN-RELATED-RELATED"/>
    <property type="match status" value="1"/>
</dbReference>
<feature type="compositionally biased region" description="Basic and acidic residues" evidence="1">
    <location>
        <begin position="772"/>
        <end position="818"/>
    </location>
</feature>
<evidence type="ECO:0000313" key="3">
    <source>
        <dbReference type="EMBL" id="RVW35329.1"/>
    </source>
</evidence>
<dbReference type="SUPFAM" id="SSF56672">
    <property type="entry name" value="DNA/RNA polymerases"/>
    <property type="match status" value="1"/>
</dbReference>
<dbReference type="InterPro" id="IPR043502">
    <property type="entry name" value="DNA/RNA_pol_sf"/>
</dbReference>
<sequence length="842" mass="96672">MEEISWRQKSRETWLKEDDKNTGFFHKMANSNRKRNCLKKIKVNGTWLSEDHDIQRGVVRAFQNLLSDPGGWCPCLNSLEFDSIGVEETARLEEMFSVEEVSSALSELNGDKALGPDGFSLAFWQFCWDFVKDEIMSFFKDFFERGKLVRSLNTTFLVLIPKKGEAEDLSDFRPISLVGGLYKLLATVLANRLKKVARKVVSSTQNAFIEGRQILDAALIANEVIGSLLKRKESGKWARWIRWCISTASFSVLVNGSPTGFFRSTRGLRQGDPLSPYLFVLGMEALSSLINRAVRGGFLSGCRIRGREGVGIQVSHLLFANDMLVFCEDSQEQLTFLSWLLLWFEATFGLHINLNKSEILPVGRVENAELLAAELGCKVGSLPSTYLGLPLGASHKSMMVWDGVEERMQKRLALWKRQFISKGGRITLIRSTLASMPTYLMSLLCMPRVVKLRLEKIQRDFLWGGGTLEKRPHLVKWVVVCSHKKKGGLGIRNLSTLNRALLCKWSWHFAVERDSYWKLIISTKFGVERGWWSTRGVREGYGVGLWKEINKEGLLLLNNVSFSVGDSKRVRFWKDIWCGNISLCEAFPSLFDLAVSKDAWVADCWDSMGEEGGWTPRFLRPFNDWEVEEVERFLSTIQGKRLNADVEDRMVWKETKNEIFTVKSLYNSLDHSCAVPFPWNITWSPYVPTKVSFFAWEASWGKAKVLWDLVFSLFGVNWVLPFTVRDTLLESNVTQEGAVSDTFETHRSNERMPSESPATSSGSSRSSWSRSSRYERDNRSSERRDYKDDTRSENRRVRHRYDYDDREQNREGEARGRYAQEYNGQYGRKRSKYEVSRRTPGM</sequence>
<evidence type="ECO:0000259" key="2">
    <source>
        <dbReference type="PROSITE" id="PS50878"/>
    </source>
</evidence>
<dbReference type="InterPro" id="IPR000477">
    <property type="entry name" value="RT_dom"/>
</dbReference>
<feature type="compositionally biased region" description="Low complexity" evidence="1">
    <location>
        <begin position="754"/>
        <end position="771"/>
    </location>
</feature>
<evidence type="ECO:0000256" key="1">
    <source>
        <dbReference type="SAM" id="MobiDB-lite"/>
    </source>
</evidence>
<proteinExistence type="predicted"/>
<dbReference type="AlphaFoldDB" id="A0A438DIS9"/>
<dbReference type="EMBL" id="QGNW01001607">
    <property type="protein sequence ID" value="RVW35329.1"/>
    <property type="molecule type" value="Genomic_DNA"/>
</dbReference>
<dbReference type="Pfam" id="PF00078">
    <property type="entry name" value="RVT_1"/>
    <property type="match status" value="1"/>
</dbReference>
<feature type="domain" description="Reverse transcriptase" evidence="2">
    <location>
        <begin position="141"/>
        <end position="391"/>
    </location>
</feature>
<dbReference type="PANTHER" id="PTHR33116:SF78">
    <property type="entry name" value="OS12G0587133 PROTEIN"/>
    <property type="match status" value="1"/>
</dbReference>
<feature type="region of interest" description="Disordered" evidence="1">
    <location>
        <begin position="740"/>
        <end position="842"/>
    </location>
</feature>
<accession>A0A438DIS9</accession>
<dbReference type="CDD" id="cd01650">
    <property type="entry name" value="RT_nLTR_like"/>
    <property type="match status" value="1"/>
</dbReference>
<protein>
    <submittedName>
        <fullName evidence="3">Putative ribonuclease H protein</fullName>
    </submittedName>
</protein>
<feature type="compositionally biased region" description="Basic and acidic residues" evidence="1">
    <location>
        <begin position="832"/>
        <end position="842"/>
    </location>
</feature>
<comment type="caution">
    <text evidence="3">The sequence shown here is derived from an EMBL/GenBank/DDBJ whole genome shotgun (WGS) entry which is preliminary data.</text>
</comment>
<name>A0A438DIS9_VITVI</name>